<comment type="caution">
    <text evidence="2">The sequence shown here is derived from an EMBL/GenBank/DDBJ whole genome shotgun (WGS) entry which is preliminary data.</text>
</comment>
<evidence type="ECO:0000313" key="2">
    <source>
        <dbReference type="EMBL" id="MBS4893717.1"/>
    </source>
</evidence>
<dbReference type="GO" id="GO:0008408">
    <property type="term" value="F:3'-5' exonuclease activity"/>
    <property type="evidence" value="ECO:0007669"/>
    <property type="project" value="InterPro"/>
</dbReference>
<evidence type="ECO:0000313" key="3">
    <source>
        <dbReference type="Proteomes" id="UP000778864"/>
    </source>
</evidence>
<dbReference type="AlphaFoldDB" id="A0A942WP34"/>
<dbReference type="Proteomes" id="UP000778864">
    <property type="component" value="Unassembled WGS sequence"/>
</dbReference>
<dbReference type="RefSeq" id="WP_278467867.1">
    <property type="nucleotide sequence ID" value="NZ_JAGZMU010000005.1"/>
</dbReference>
<accession>A0A942WP34</accession>
<dbReference type="CDD" id="cd04485">
    <property type="entry name" value="DnaE_OBF"/>
    <property type="match status" value="1"/>
</dbReference>
<organism evidence="2 3">
    <name type="scientific">Veillonella parvula</name>
    <name type="common">Staphylococcus parvulus</name>
    <dbReference type="NCBI Taxonomy" id="29466"/>
    <lineage>
        <taxon>Bacteria</taxon>
        <taxon>Bacillati</taxon>
        <taxon>Bacillota</taxon>
        <taxon>Negativicutes</taxon>
        <taxon>Veillonellales</taxon>
        <taxon>Veillonellaceae</taxon>
        <taxon>Veillonella</taxon>
    </lineage>
</organism>
<dbReference type="SUPFAM" id="SSF160975">
    <property type="entry name" value="AF1531-like"/>
    <property type="match status" value="1"/>
</dbReference>
<name>A0A942WP34_VEIPA</name>
<dbReference type="Gene3D" id="1.10.150.870">
    <property type="match status" value="1"/>
</dbReference>
<reference evidence="2" key="1">
    <citation type="submission" date="2021-02" db="EMBL/GenBank/DDBJ databases">
        <title>Infant gut strain persistence is associated with maternal origin, phylogeny, and functional potential including surface adhesion and iron acquisition.</title>
        <authorList>
            <person name="Lou Y.C."/>
        </authorList>
    </citation>
    <scope>NUCLEOTIDE SEQUENCE</scope>
    <source>
        <strain evidence="2">L3_108_031G1_dasL3_108_031G1_concoct_20</strain>
    </source>
</reference>
<sequence length="286" mass="33453">MEFGVKILPPHINKSVAGFSVEDNSVLFGLEAIRGIGENVTNLIINERELNGKYKGFDDFLNRLNPSEAQVVTLAKAGCFPTKNKKEFLERYAAKTFKGSEYKDVKTLPTKKKLKEEWGIDKDKYNTKEEVLNLYNEKRRKLHISTLEEKKVKHLNLFKEKHLKNEHMWEFEALSIFLTNNPFREAYKYITDFEEVENDSKGVMVGVISDITKKKDRNKKQFAYMNLYSATGIYELVCWSSNYAKYQDIIKKDNIIAVLYSKKEDKAYVDKIKPYEQWLKDRVKVA</sequence>
<dbReference type="EMBL" id="JAGZMU010000005">
    <property type="protein sequence ID" value="MBS4893717.1"/>
    <property type="molecule type" value="Genomic_DNA"/>
</dbReference>
<evidence type="ECO:0000259" key="1">
    <source>
        <dbReference type="Pfam" id="PF14579"/>
    </source>
</evidence>
<feature type="domain" description="DNA polymerase helix-hairpin-helix motif" evidence="1">
    <location>
        <begin position="4"/>
        <end position="82"/>
    </location>
</feature>
<dbReference type="PANTHER" id="PTHR32294:SF0">
    <property type="entry name" value="DNA POLYMERASE III SUBUNIT ALPHA"/>
    <property type="match status" value="1"/>
</dbReference>
<dbReference type="Pfam" id="PF14579">
    <property type="entry name" value="HHH_6"/>
    <property type="match status" value="1"/>
</dbReference>
<dbReference type="PANTHER" id="PTHR32294">
    <property type="entry name" value="DNA POLYMERASE III SUBUNIT ALPHA"/>
    <property type="match status" value="1"/>
</dbReference>
<protein>
    <recommendedName>
        <fullName evidence="1">DNA polymerase helix-hairpin-helix motif domain-containing protein</fullName>
    </recommendedName>
</protein>
<proteinExistence type="predicted"/>
<dbReference type="InterPro" id="IPR029460">
    <property type="entry name" value="DNAPol_HHH"/>
</dbReference>
<dbReference type="InterPro" id="IPR004805">
    <property type="entry name" value="DnaE2/DnaE/PolC"/>
</dbReference>
<gene>
    <name evidence="2" type="ORF">KHZ90_08080</name>
</gene>
<dbReference type="GO" id="GO:0006260">
    <property type="term" value="P:DNA replication"/>
    <property type="evidence" value="ECO:0007669"/>
    <property type="project" value="InterPro"/>
</dbReference>